<accession>M7ATA0</accession>
<sequence length="190" mass="20036">MHKDAACRAGVMVTSGLRWVQGGRALPIALRSPGRACASFPDLGNRITELNKSVSRLHAEVKCLHHSPPARPAPASPLDGASPLHRYILRVQDNFQNFSQASGSSGPGSPAQVMVHQDGAAGNDPQPYPEELSLCPQHKMSLGEGDRAGEPEDPSSRPAEEADSGPTSSSSGQRLHGGLEPSNNIHAHHV</sequence>
<name>M7ATA0_CHEMY</name>
<gene>
    <name evidence="2" type="ORF">UY3_16762</name>
</gene>
<keyword evidence="3" id="KW-1185">Reference proteome</keyword>
<feature type="compositionally biased region" description="Low complexity" evidence="1">
    <location>
        <begin position="99"/>
        <end position="112"/>
    </location>
</feature>
<evidence type="ECO:0000256" key="1">
    <source>
        <dbReference type="SAM" id="MobiDB-lite"/>
    </source>
</evidence>
<keyword evidence="2" id="KW-0675">Receptor</keyword>
<feature type="region of interest" description="Disordered" evidence="1">
    <location>
        <begin position="98"/>
        <end position="190"/>
    </location>
</feature>
<dbReference type="eggNOG" id="KOG3609">
    <property type="taxonomic scope" value="Eukaryota"/>
</dbReference>
<feature type="compositionally biased region" description="Basic and acidic residues" evidence="1">
    <location>
        <begin position="144"/>
        <end position="160"/>
    </location>
</feature>
<dbReference type="AlphaFoldDB" id="M7ATA0"/>
<dbReference type="Proteomes" id="UP000031443">
    <property type="component" value="Unassembled WGS sequence"/>
</dbReference>
<proteinExistence type="predicted"/>
<feature type="compositionally biased region" description="Polar residues" evidence="1">
    <location>
        <begin position="181"/>
        <end position="190"/>
    </location>
</feature>
<dbReference type="EMBL" id="KB582884">
    <property type="protein sequence ID" value="EMP26160.1"/>
    <property type="molecule type" value="Genomic_DNA"/>
</dbReference>
<protein>
    <submittedName>
        <fullName evidence="2">Short transient receptor potential channel 2 like protein</fullName>
    </submittedName>
</protein>
<evidence type="ECO:0000313" key="3">
    <source>
        <dbReference type="Proteomes" id="UP000031443"/>
    </source>
</evidence>
<organism evidence="2 3">
    <name type="scientific">Chelonia mydas</name>
    <name type="common">Green sea-turtle</name>
    <name type="synonym">Chelonia agassizi</name>
    <dbReference type="NCBI Taxonomy" id="8469"/>
    <lineage>
        <taxon>Eukaryota</taxon>
        <taxon>Metazoa</taxon>
        <taxon>Chordata</taxon>
        <taxon>Craniata</taxon>
        <taxon>Vertebrata</taxon>
        <taxon>Euteleostomi</taxon>
        <taxon>Archelosauria</taxon>
        <taxon>Testudinata</taxon>
        <taxon>Testudines</taxon>
        <taxon>Cryptodira</taxon>
        <taxon>Durocryptodira</taxon>
        <taxon>Americhelydia</taxon>
        <taxon>Chelonioidea</taxon>
        <taxon>Cheloniidae</taxon>
        <taxon>Chelonia</taxon>
    </lineage>
</organism>
<reference evidence="3" key="1">
    <citation type="journal article" date="2013" name="Nat. Genet.">
        <title>The draft genomes of soft-shell turtle and green sea turtle yield insights into the development and evolution of the turtle-specific body plan.</title>
        <authorList>
            <person name="Wang Z."/>
            <person name="Pascual-Anaya J."/>
            <person name="Zadissa A."/>
            <person name="Li W."/>
            <person name="Niimura Y."/>
            <person name="Huang Z."/>
            <person name="Li C."/>
            <person name="White S."/>
            <person name="Xiong Z."/>
            <person name="Fang D."/>
            <person name="Wang B."/>
            <person name="Ming Y."/>
            <person name="Chen Y."/>
            <person name="Zheng Y."/>
            <person name="Kuraku S."/>
            <person name="Pignatelli M."/>
            <person name="Herrero J."/>
            <person name="Beal K."/>
            <person name="Nozawa M."/>
            <person name="Li Q."/>
            <person name="Wang J."/>
            <person name="Zhang H."/>
            <person name="Yu L."/>
            <person name="Shigenobu S."/>
            <person name="Wang J."/>
            <person name="Liu J."/>
            <person name="Flicek P."/>
            <person name="Searle S."/>
            <person name="Wang J."/>
            <person name="Kuratani S."/>
            <person name="Yin Y."/>
            <person name="Aken B."/>
            <person name="Zhang G."/>
            <person name="Irie N."/>
        </authorList>
    </citation>
    <scope>NUCLEOTIDE SEQUENCE [LARGE SCALE GENOMIC DNA]</scope>
</reference>
<dbReference type="STRING" id="8469.M7ATA0"/>
<evidence type="ECO:0000313" key="2">
    <source>
        <dbReference type="EMBL" id="EMP26160.1"/>
    </source>
</evidence>